<comment type="catalytic activity">
    <reaction evidence="4">
        <text>a sphingomyelin + H2O = phosphocholine + an N-acylsphing-4-enine + H(+)</text>
        <dbReference type="Rhea" id="RHEA:19253"/>
        <dbReference type="ChEBI" id="CHEBI:15377"/>
        <dbReference type="ChEBI" id="CHEBI:15378"/>
        <dbReference type="ChEBI" id="CHEBI:17636"/>
        <dbReference type="ChEBI" id="CHEBI:52639"/>
        <dbReference type="ChEBI" id="CHEBI:295975"/>
        <dbReference type="EC" id="3.1.4.12"/>
    </reaction>
</comment>
<feature type="binding site" evidence="5">
    <location>
        <position position="320"/>
    </location>
    <ligand>
        <name>Zn(2+)</name>
        <dbReference type="ChEBI" id="CHEBI:29105"/>
        <label>2</label>
    </ligand>
</feature>
<comment type="function">
    <text evidence="4">Converts sphingomyelin to ceramide.</text>
</comment>
<evidence type="ECO:0000256" key="5">
    <source>
        <dbReference type="PIRSR" id="PIRSR000948-1"/>
    </source>
</evidence>
<dbReference type="CDD" id="cd00842">
    <property type="entry name" value="MPP_ASMase"/>
    <property type="match status" value="1"/>
</dbReference>
<dbReference type="SUPFAM" id="SSF56300">
    <property type="entry name" value="Metallo-dependent phosphatases"/>
    <property type="match status" value="1"/>
</dbReference>
<keyword evidence="4" id="KW-0326">Glycosidase</keyword>
<dbReference type="PANTHER" id="PTHR10340">
    <property type="entry name" value="SPHINGOMYELIN PHOSPHODIESTERASE"/>
    <property type="match status" value="1"/>
</dbReference>
<feature type="binding site" evidence="5">
    <location>
        <position position="208"/>
    </location>
    <ligand>
        <name>Zn(2+)</name>
        <dbReference type="ChEBI" id="CHEBI:29105"/>
        <label>1</label>
    </ligand>
</feature>
<dbReference type="GO" id="GO:0016798">
    <property type="term" value="F:hydrolase activity, acting on glycosyl bonds"/>
    <property type="evidence" value="ECO:0007669"/>
    <property type="project" value="UniProtKB-KW"/>
</dbReference>
<feature type="binding site" evidence="5">
    <location>
        <position position="407"/>
    </location>
    <ligand>
        <name>Zn(2+)</name>
        <dbReference type="ChEBI" id="CHEBI:29105"/>
        <label>2</label>
    </ligand>
</feature>
<dbReference type="InterPro" id="IPR041805">
    <property type="entry name" value="ASMase/PPN1_MPP"/>
</dbReference>
<feature type="binding site" evidence="5">
    <location>
        <position position="440"/>
    </location>
    <ligand>
        <name>Zn(2+)</name>
        <dbReference type="ChEBI" id="CHEBI:29105"/>
        <label>2</label>
    </ligand>
</feature>
<dbReference type="AlphaFoldDB" id="A0A9Q0MDH4"/>
<feature type="disulfide bond" evidence="6">
    <location>
        <begin position="120"/>
        <end position="131"/>
    </location>
</feature>
<gene>
    <name evidence="9" type="ORF">RDWZM_001668</name>
</gene>
<feature type="binding site" evidence="5">
    <location>
        <position position="280"/>
    </location>
    <ligand>
        <name>Zn(2+)</name>
        <dbReference type="ChEBI" id="CHEBI:29105"/>
        <label>2</label>
    </ligand>
</feature>
<evidence type="ECO:0000256" key="6">
    <source>
        <dbReference type="PIRSR" id="PIRSR000948-2"/>
    </source>
</evidence>
<evidence type="ECO:0000256" key="7">
    <source>
        <dbReference type="SAM" id="SignalP"/>
    </source>
</evidence>
<feature type="chain" id="PRO_5040368386" description="Sphingomyelin phosphodiesterase" evidence="7">
    <location>
        <begin position="24"/>
        <end position="590"/>
    </location>
</feature>
<dbReference type="PANTHER" id="PTHR10340:SF34">
    <property type="entry name" value="SPHINGOMYELIN PHOSPHODIESTERASE"/>
    <property type="match status" value="1"/>
</dbReference>
<dbReference type="InterPro" id="IPR029052">
    <property type="entry name" value="Metallo-depent_PP-like"/>
</dbReference>
<dbReference type="Proteomes" id="UP001142055">
    <property type="component" value="Chromosome 1"/>
</dbReference>
<keyword evidence="2 4" id="KW-0378">Hydrolase</keyword>
<accession>A0A9Q0MDH4</accession>
<dbReference type="PIRSF" id="PIRSF000948">
    <property type="entry name" value="Sphingomy_PDE"/>
    <property type="match status" value="1"/>
</dbReference>
<evidence type="ECO:0000256" key="1">
    <source>
        <dbReference type="ARBA" id="ARBA00008234"/>
    </source>
</evidence>
<dbReference type="GO" id="GO:0005615">
    <property type="term" value="C:extracellular space"/>
    <property type="evidence" value="ECO:0007669"/>
    <property type="project" value="TreeGrafter"/>
</dbReference>
<organism evidence="9 10">
    <name type="scientific">Blomia tropicalis</name>
    <name type="common">Mite</name>
    <dbReference type="NCBI Taxonomy" id="40697"/>
    <lineage>
        <taxon>Eukaryota</taxon>
        <taxon>Metazoa</taxon>
        <taxon>Ecdysozoa</taxon>
        <taxon>Arthropoda</taxon>
        <taxon>Chelicerata</taxon>
        <taxon>Arachnida</taxon>
        <taxon>Acari</taxon>
        <taxon>Acariformes</taxon>
        <taxon>Sarcoptiformes</taxon>
        <taxon>Astigmata</taxon>
        <taxon>Glycyphagoidea</taxon>
        <taxon>Echimyopodidae</taxon>
        <taxon>Blomia</taxon>
    </lineage>
</organism>
<proteinExistence type="inferred from homology"/>
<keyword evidence="3" id="KW-0325">Glycoprotein</keyword>
<dbReference type="Gene3D" id="3.60.21.10">
    <property type="match status" value="1"/>
</dbReference>
<keyword evidence="7" id="KW-0732">Signal</keyword>
<keyword evidence="5" id="KW-0862">Zinc</keyword>
<evidence type="ECO:0000256" key="4">
    <source>
        <dbReference type="PIRNR" id="PIRNR000948"/>
    </source>
</evidence>
<feature type="disulfide bond" evidence="6">
    <location>
        <begin position="95"/>
        <end position="157"/>
    </location>
</feature>
<evidence type="ECO:0000259" key="8">
    <source>
        <dbReference type="Pfam" id="PF00149"/>
    </source>
</evidence>
<dbReference type="InterPro" id="IPR004843">
    <property type="entry name" value="Calcineurin-like_PHP"/>
</dbReference>
<feature type="binding site" evidence="5">
    <location>
        <position position="280"/>
    </location>
    <ligand>
        <name>Zn(2+)</name>
        <dbReference type="ChEBI" id="CHEBI:29105"/>
        <label>1</label>
    </ligand>
</feature>
<keyword evidence="10" id="KW-1185">Reference proteome</keyword>
<dbReference type="InterPro" id="IPR011160">
    <property type="entry name" value="Sphingomy_PDE"/>
</dbReference>
<comment type="cofactor">
    <cofactor evidence="5">
        <name>Zn(2+)</name>
        <dbReference type="ChEBI" id="CHEBI:29105"/>
    </cofactor>
    <text evidence="5">Binds 2 Zn(2+) ions per subunit.</text>
</comment>
<feature type="domain" description="Calcineurin-like phosphoesterase" evidence="8">
    <location>
        <begin position="200"/>
        <end position="443"/>
    </location>
</feature>
<dbReference type="GO" id="GO:0004767">
    <property type="term" value="F:sphingomyelin phosphodiesterase activity"/>
    <property type="evidence" value="ECO:0007669"/>
    <property type="project" value="UniProtKB-UniRule"/>
</dbReference>
<keyword evidence="5" id="KW-0479">Metal-binding</keyword>
<feature type="binding site" evidence="5">
    <location>
        <position position="206"/>
    </location>
    <ligand>
        <name>Zn(2+)</name>
        <dbReference type="ChEBI" id="CHEBI:29105"/>
        <label>1</label>
    </ligand>
</feature>
<feature type="disulfide bond" evidence="6">
    <location>
        <begin position="221"/>
        <end position="226"/>
    </location>
</feature>
<evidence type="ECO:0000256" key="3">
    <source>
        <dbReference type="ARBA" id="ARBA00023180"/>
    </source>
</evidence>
<evidence type="ECO:0000313" key="10">
    <source>
        <dbReference type="Proteomes" id="UP001142055"/>
    </source>
</evidence>
<comment type="caution">
    <text evidence="9">The sequence shown here is derived from an EMBL/GenBank/DDBJ whole genome shotgun (WGS) entry which is preliminary data.</text>
</comment>
<feature type="signal peptide" evidence="7">
    <location>
        <begin position="1"/>
        <end position="23"/>
    </location>
</feature>
<evidence type="ECO:0000256" key="2">
    <source>
        <dbReference type="ARBA" id="ARBA00022801"/>
    </source>
</evidence>
<protein>
    <recommendedName>
        <fullName evidence="4">Sphingomyelin phosphodiesterase</fullName>
        <ecNumber evidence="4">3.1.4.12</ecNumber>
    </recommendedName>
</protein>
<dbReference type="Pfam" id="PF00149">
    <property type="entry name" value="Metallophos"/>
    <property type="match status" value="1"/>
</dbReference>
<evidence type="ECO:0000313" key="9">
    <source>
        <dbReference type="EMBL" id="KAJ6223123.1"/>
    </source>
</evidence>
<dbReference type="EC" id="3.1.4.12" evidence="4"/>
<feature type="disulfide bond" evidence="6">
    <location>
        <begin position="227"/>
        <end position="251"/>
    </location>
</feature>
<feature type="binding site" evidence="5">
    <location>
        <position position="442"/>
    </location>
    <ligand>
        <name>Zn(2+)</name>
        <dbReference type="ChEBI" id="CHEBI:29105"/>
        <label>1</label>
    </ligand>
</feature>
<dbReference type="OMA" id="EAHPINM"/>
<dbReference type="GO" id="GO:0016020">
    <property type="term" value="C:membrane"/>
    <property type="evidence" value="ECO:0007669"/>
    <property type="project" value="GOC"/>
</dbReference>
<reference evidence="9" key="1">
    <citation type="submission" date="2022-12" db="EMBL/GenBank/DDBJ databases">
        <title>Genome assemblies of Blomia tropicalis.</title>
        <authorList>
            <person name="Cui Y."/>
        </authorList>
    </citation>
    <scope>NUCLEOTIDE SEQUENCE</scope>
    <source>
        <tissue evidence="9">Adult mites</tissue>
    </source>
</reference>
<dbReference type="GO" id="GO:0046872">
    <property type="term" value="F:metal ion binding"/>
    <property type="evidence" value="ECO:0007669"/>
    <property type="project" value="UniProtKB-KW"/>
</dbReference>
<dbReference type="EMBL" id="JAPWDV010000001">
    <property type="protein sequence ID" value="KAJ6223123.1"/>
    <property type="molecule type" value="Genomic_DNA"/>
</dbReference>
<dbReference type="GO" id="GO:0006685">
    <property type="term" value="P:sphingomyelin catabolic process"/>
    <property type="evidence" value="ECO:0007669"/>
    <property type="project" value="UniProtKB-UniRule"/>
</dbReference>
<feature type="disulfide bond" evidence="6">
    <location>
        <begin position="92"/>
        <end position="165"/>
    </location>
</feature>
<keyword evidence="6" id="KW-1015">Disulfide bond</keyword>
<comment type="similarity">
    <text evidence="1 4">Belongs to the acid sphingomyelinase family.</text>
</comment>
<name>A0A9Q0MDH4_BLOTA</name>
<sequence>MLLRPLMWSLTLTISFALCNVLAQSDETVNFETRITDLVDNYWKEDIDRLVSPSDREQFYNFYYENYGLLDNLDINSLLGILGQSQASKESCETCNKLMGLGKLFLKTPEAITTLIGSICKDSASLSKRTCLGLVNLLAEPLAWLFSNSPLVSQEICSVLAGQRCLKYLSYPHNETIFWELPLPEKLNFTPKASQKKIRKILHLTDIHLDLWYEPNSNASCNEPLCCRVTSEDWKLKNVSAGYWSEVNGDCDIPQHFVADSLKKIVAAHPDLDAVFWTGDNVPHDVWNTTQPINLRHIHTVTGMISVAFNNIPVFPVLGNHEVHPVNMYIPDSVSKKAPNFNNSWLYDTLVDDYWARWLDTDKIKETFRRGGFYSKKVTPEWKVVVLNSNMPQKAEKSGSYVTILGHVPPKHDMYDAWVHNYIRILDRYSHIITSSFFGHTHDDEIVVLYNLEKKPVSVAYISGSLTTYSYLNPQYSIFKLDQTGLPVDSKVYLTDMDSDNIAFNANHSTSPVWQFEYSPKESYRMKNMTANSWDNFVKQAETSLDLAFLYLGHYHRYSKEFTPLSIPEVKRLIRDIRRYSPFLELDGNE</sequence>